<comment type="similarity">
    <text evidence="1 3">Belongs to the type-B carboxylesterase/lipase family.</text>
</comment>
<proteinExistence type="inferred from homology"/>
<dbReference type="InterPro" id="IPR050309">
    <property type="entry name" value="Type-B_Carboxylest/Lipase"/>
</dbReference>
<keyword evidence="6" id="KW-1185">Reference proteome</keyword>
<name>A0AAD1IUE0_MYCMB</name>
<sequence>MFTLPHYDSGVSAVAEVQTVAHTALGRLRGTNEGGVHVWRGVPYARQPLGELRFAAPVAPEPWSGVRDALEHGPIPPQGRSFVGGGRDDPKHRDEACLTLTVWSPDTTAALPVMVWIPGGAFVYGAGQLQLYNGSRLAANGGVVVVNVTYRLGVFGGLDLSALGDGFDDNLALRDQIAALRWVRENIAAFGGDPDRVTVFGESAGATSVLALLASPAADGLFARAIAQSPALPLIADRETRADRATRFLELLNLDPEQVKSAPQRSLRRAAGLLQLDSVAETPTLAYGLTHGVDLLPAHPIAAARAGAARPVPLIVGTNSHEASMFAWGRPPMLPTTPAGVDSWFARCAPDARERILAAYPDYPRRQALVAIGSDVMFGGPTWAFTDAYSAAAATYVYRFDHTTWTLRALRLGATHGSEIVHVQHSYASYLGRKLHPLGRRVLPSVGRRMQRTWLDFATRGWASGEQWREDWPRYDAVRRRTRVIRSMRDDSVDDPDVVRRSAWSGVY</sequence>
<evidence type="ECO:0000256" key="2">
    <source>
        <dbReference type="ARBA" id="ARBA00022801"/>
    </source>
</evidence>
<dbReference type="InterPro" id="IPR029058">
    <property type="entry name" value="AB_hydrolase_fold"/>
</dbReference>
<gene>
    <name evidence="5" type="ORF">MMON_23700</name>
</gene>
<dbReference type="Pfam" id="PF00135">
    <property type="entry name" value="COesterase"/>
    <property type="match status" value="1"/>
</dbReference>
<dbReference type="PANTHER" id="PTHR11559">
    <property type="entry name" value="CARBOXYLESTERASE"/>
    <property type="match status" value="1"/>
</dbReference>
<dbReference type="InterPro" id="IPR019826">
    <property type="entry name" value="Carboxylesterase_B_AS"/>
</dbReference>
<keyword evidence="2 3" id="KW-0378">Hydrolase</keyword>
<feature type="domain" description="Carboxylesterase type B" evidence="4">
    <location>
        <begin position="19"/>
        <end position="477"/>
    </location>
</feature>
<evidence type="ECO:0000259" key="4">
    <source>
        <dbReference type="Pfam" id="PF00135"/>
    </source>
</evidence>
<dbReference type="SUPFAM" id="SSF53474">
    <property type="entry name" value="alpha/beta-Hydrolases"/>
    <property type="match status" value="1"/>
</dbReference>
<evidence type="ECO:0000313" key="5">
    <source>
        <dbReference type="EMBL" id="BBZ61069.1"/>
    </source>
</evidence>
<evidence type="ECO:0000256" key="3">
    <source>
        <dbReference type="RuleBase" id="RU361235"/>
    </source>
</evidence>
<protein>
    <recommendedName>
        <fullName evidence="3">Carboxylic ester hydrolase</fullName>
        <ecNumber evidence="3">3.1.1.-</ecNumber>
    </recommendedName>
</protein>
<dbReference type="Proteomes" id="UP000466039">
    <property type="component" value="Chromosome"/>
</dbReference>
<dbReference type="InterPro" id="IPR002018">
    <property type="entry name" value="CarbesteraseB"/>
</dbReference>
<dbReference type="GO" id="GO:0016787">
    <property type="term" value="F:hydrolase activity"/>
    <property type="evidence" value="ECO:0007669"/>
    <property type="project" value="UniProtKB-KW"/>
</dbReference>
<organism evidence="5 6">
    <name type="scientific">Mycolicibacterium monacense</name>
    <name type="common">Mycobacterium monacense</name>
    <dbReference type="NCBI Taxonomy" id="85693"/>
    <lineage>
        <taxon>Bacteria</taxon>
        <taxon>Bacillati</taxon>
        <taxon>Actinomycetota</taxon>
        <taxon>Actinomycetes</taxon>
        <taxon>Mycobacteriales</taxon>
        <taxon>Mycobacteriaceae</taxon>
        <taxon>Mycolicibacterium</taxon>
    </lineage>
</organism>
<dbReference type="Gene3D" id="3.40.50.1820">
    <property type="entry name" value="alpha/beta hydrolase"/>
    <property type="match status" value="1"/>
</dbReference>
<evidence type="ECO:0000313" key="6">
    <source>
        <dbReference type="Proteomes" id="UP000466039"/>
    </source>
</evidence>
<reference evidence="5 6" key="1">
    <citation type="journal article" date="2019" name="Emerg. Microbes Infect.">
        <title>Comprehensive subspecies identification of 175 nontuberculous mycobacteria species based on 7547 genomic profiles.</title>
        <authorList>
            <person name="Matsumoto Y."/>
            <person name="Kinjo T."/>
            <person name="Motooka D."/>
            <person name="Nabeya D."/>
            <person name="Jung N."/>
            <person name="Uechi K."/>
            <person name="Horii T."/>
            <person name="Iida T."/>
            <person name="Fujita J."/>
            <person name="Nakamura S."/>
        </authorList>
    </citation>
    <scope>NUCLEOTIDE SEQUENCE [LARGE SCALE GENOMIC DNA]</scope>
    <source>
        <strain evidence="5 6">JCM 15658</strain>
    </source>
</reference>
<dbReference type="EC" id="3.1.1.-" evidence="3"/>
<evidence type="ECO:0000256" key="1">
    <source>
        <dbReference type="ARBA" id="ARBA00005964"/>
    </source>
</evidence>
<accession>A0AAD1IUE0</accession>
<dbReference type="PROSITE" id="PS00122">
    <property type="entry name" value="CARBOXYLESTERASE_B_1"/>
    <property type="match status" value="1"/>
</dbReference>
<dbReference type="AlphaFoldDB" id="A0AAD1IUE0"/>
<dbReference type="EMBL" id="AP022617">
    <property type="protein sequence ID" value="BBZ61069.1"/>
    <property type="molecule type" value="Genomic_DNA"/>
</dbReference>